<dbReference type="EC" id="2.10.1.1" evidence="7"/>
<dbReference type="GO" id="GO:0046872">
    <property type="term" value="F:metal ion binding"/>
    <property type="evidence" value="ECO:0007669"/>
    <property type="project" value="UniProtKB-UniRule"/>
</dbReference>
<dbReference type="SUPFAM" id="SSF63882">
    <property type="entry name" value="MoeA N-terminal region -like"/>
    <property type="match status" value="1"/>
</dbReference>
<dbReference type="SUPFAM" id="SSF53218">
    <property type="entry name" value="Molybdenum cofactor biosynthesis proteins"/>
    <property type="match status" value="1"/>
</dbReference>
<reference evidence="9 10" key="1">
    <citation type="journal article" date="2016" name="Front. Microbiol.">
        <title>Genomic Resource of Rice Seed Associated Bacteria.</title>
        <authorList>
            <person name="Midha S."/>
            <person name="Bansal K."/>
            <person name="Sharma S."/>
            <person name="Kumar N."/>
            <person name="Patil P.P."/>
            <person name="Chaudhry V."/>
            <person name="Patil P.B."/>
        </authorList>
    </citation>
    <scope>NUCLEOTIDE SEQUENCE [LARGE SCALE GENOMIC DNA]</scope>
    <source>
        <strain evidence="9 10">NS184</strain>
    </source>
</reference>
<dbReference type="InterPro" id="IPR001453">
    <property type="entry name" value="MoaB/Mog_dom"/>
</dbReference>
<dbReference type="EMBL" id="LDQC01000079">
    <property type="protein sequence ID" value="KTR03648.1"/>
    <property type="molecule type" value="Genomic_DNA"/>
</dbReference>
<comment type="cofactor">
    <cofactor evidence="7">
        <name>Mg(2+)</name>
        <dbReference type="ChEBI" id="CHEBI:18420"/>
    </cofactor>
</comment>
<dbReference type="Gene3D" id="2.170.190.11">
    <property type="entry name" value="Molybdopterin biosynthesis moea protein, domain 3"/>
    <property type="match status" value="1"/>
</dbReference>
<dbReference type="Gene3D" id="2.40.340.10">
    <property type="entry name" value="MoeA, C-terminal, domain IV"/>
    <property type="match status" value="1"/>
</dbReference>
<keyword evidence="5 7" id="KW-0501">Molybdenum cofactor biosynthesis</keyword>
<keyword evidence="4 7" id="KW-0500">Molybdenum</keyword>
<dbReference type="UniPathway" id="UPA00344"/>
<dbReference type="PANTHER" id="PTHR10192:SF5">
    <property type="entry name" value="GEPHYRIN"/>
    <property type="match status" value="1"/>
</dbReference>
<evidence type="ECO:0000313" key="9">
    <source>
        <dbReference type="EMBL" id="KTR03648.1"/>
    </source>
</evidence>
<accession>A0A175RJR0</accession>
<dbReference type="PANTHER" id="PTHR10192">
    <property type="entry name" value="MOLYBDOPTERIN BIOSYNTHESIS PROTEIN"/>
    <property type="match status" value="1"/>
</dbReference>
<evidence type="ECO:0000256" key="1">
    <source>
        <dbReference type="ARBA" id="ARBA00002901"/>
    </source>
</evidence>
<name>A0A175RJR0_9MICO</name>
<dbReference type="GO" id="GO:0005829">
    <property type="term" value="C:cytosol"/>
    <property type="evidence" value="ECO:0007669"/>
    <property type="project" value="TreeGrafter"/>
</dbReference>
<dbReference type="SUPFAM" id="SSF63867">
    <property type="entry name" value="MoeA C-terminal domain-like"/>
    <property type="match status" value="1"/>
</dbReference>
<dbReference type="Pfam" id="PF00994">
    <property type="entry name" value="MoCF_biosynth"/>
    <property type="match status" value="1"/>
</dbReference>
<evidence type="ECO:0000256" key="2">
    <source>
        <dbReference type="ARBA" id="ARBA00005046"/>
    </source>
</evidence>
<evidence type="ECO:0000256" key="5">
    <source>
        <dbReference type="ARBA" id="ARBA00023150"/>
    </source>
</evidence>
<dbReference type="InterPro" id="IPR036135">
    <property type="entry name" value="MoeA_linker/N_sf"/>
</dbReference>
<keyword evidence="7" id="KW-0460">Magnesium</keyword>
<evidence type="ECO:0000256" key="3">
    <source>
        <dbReference type="ARBA" id="ARBA00010763"/>
    </source>
</evidence>
<sequence>MHAAGASLREPGVPIDLAAGLGRVLASDLTARSDVPGHDGAAMDGWAVAGEGPWSLGAAIVAGAVPSTERLEPGRARPITTGAPIPPGTTSVVRSEDADVVDGRLVRHTVGTRRHIRPAGEEVAVGQLLFPAGAVLTPPRIALAAASGVDGLDVVPAPTARVAVLGDEVVAHGVPEPGRVRDVFTMTLPAVLQRFGASTVAAVRVPDDPAATDRLLADATERLVVTTGGTAGSSTDHVRGALGRIGAELVVDRVDVRPGRPTMLARRGRTLFLCLPGNPMAAMVGAVLFGGPLVAGLTGRALDQPGSVVLGADVPNDRPGALLLAYRTTPGGAVPTSHQSSAMLRGLADADGLLVVGAGGGRIGDTVPALRLPWS</sequence>
<evidence type="ECO:0000256" key="6">
    <source>
        <dbReference type="ARBA" id="ARBA00047317"/>
    </source>
</evidence>
<dbReference type="GO" id="GO:0006777">
    <property type="term" value="P:Mo-molybdopterin cofactor biosynthetic process"/>
    <property type="evidence" value="ECO:0007669"/>
    <property type="project" value="UniProtKB-UniRule"/>
</dbReference>
<evidence type="ECO:0000259" key="8">
    <source>
        <dbReference type="SMART" id="SM00852"/>
    </source>
</evidence>
<dbReference type="SMART" id="SM00852">
    <property type="entry name" value="MoCF_biosynth"/>
    <property type="match status" value="1"/>
</dbReference>
<comment type="similarity">
    <text evidence="3 7">Belongs to the MoeA family.</text>
</comment>
<organism evidence="9 10">
    <name type="scientific">Curtobacterium luteum</name>
    <dbReference type="NCBI Taxonomy" id="33881"/>
    <lineage>
        <taxon>Bacteria</taxon>
        <taxon>Bacillati</taxon>
        <taxon>Actinomycetota</taxon>
        <taxon>Actinomycetes</taxon>
        <taxon>Micrococcales</taxon>
        <taxon>Microbacteriaceae</taxon>
        <taxon>Curtobacterium</taxon>
    </lineage>
</organism>
<comment type="caution">
    <text evidence="9">The sequence shown here is derived from an EMBL/GenBank/DDBJ whole genome shotgun (WGS) entry which is preliminary data.</text>
</comment>
<dbReference type="InterPro" id="IPR005110">
    <property type="entry name" value="MoeA_linker/N"/>
</dbReference>
<dbReference type="Pfam" id="PF03453">
    <property type="entry name" value="MoeA_N"/>
    <property type="match status" value="1"/>
</dbReference>
<dbReference type="Pfam" id="PF03454">
    <property type="entry name" value="MoeA_C"/>
    <property type="match status" value="1"/>
</dbReference>
<dbReference type="InterPro" id="IPR005111">
    <property type="entry name" value="MoeA_C_domain_IV"/>
</dbReference>
<comment type="function">
    <text evidence="1 7">Catalyzes the insertion of molybdate into adenylated molybdopterin with the concomitant release of AMP.</text>
</comment>
<dbReference type="AlphaFoldDB" id="A0A175RJR0"/>
<evidence type="ECO:0000313" key="10">
    <source>
        <dbReference type="Proteomes" id="UP000078252"/>
    </source>
</evidence>
<protein>
    <recommendedName>
        <fullName evidence="7">Molybdopterin molybdenumtransferase</fullName>
        <ecNumber evidence="7">2.10.1.1</ecNumber>
    </recommendedName>
</protein>
<dbReference type="GO" id="GO:0061599">
    <property type="term" value="F:molybdopterin molybdotransferase activity"/>
    <property type="evidence" value="ECO:0007669"/>
    <property type="project" value="UniProtKB-UniRule"/>
</dbReference>
<keyword evidence="7" id="KW-0808">Transferase</keyword>
<evidence type="ECO:0000256" key="7">
    <source>
        <dbReference type="RuleBase" id="RU365090"/>
    </source>
</evidence>
<dbReference type="InterPro" id="IPR036688">
    <property type="entry name" value="MoeA_C_domain_IV_sf"/>
</dbReference>
<dbReference type="Proteomes" id="UP000078252">
    <property type="component" value="Unassembled WGS sequence"/>
</dbReference>
<gene>
    <name evidence="9" type="ORF">NS184_13505</name>
</gene>
<dbReference type="Gene3D" id="3.90.105.10">
    <property type="entry name" value="Molybdopterin biosynthesis moea protein, domain 2"/>
    <property type="match status" value="1"/>
</dbReference>
<feature type="domain" description="MoaB/Mog" evidence="8">
    <location>
        <begin position="161"/>
        <end position="296"/>
    </location>
</feature>
<dbReference type="PATRIC" id="fig|33881.3.peg.3115"/>
<dbReference type="Gene3D" id="3.40.980.10">
    <property type="entry name" value="MoaB/Mog-like domain"/>
    <property type="match status" value="1"/>
</dbReference>
<dbReference type="STRING" id="33881.NS184_13505"/>
<keyword evidence="7" id="KW-0479">Metal-binding</keyword>
<evidence type="ECO:0000256" key="4">
    <source>
        <dbReference type="ARBA" id="ARBA00022505"/>
    </source>
</evidence>
<dbReference type="InterPro" id="IPR036425">
    <property type="entry name" value="MoaB/Mog-like_dom_sf"/>
</dbReference>
<dbReference type="InterPro" id="IPR038987">
    <property type="entry name" value="MoeA-like"/>
</dbReference>
<comment type="pathway">
    <text evidence="2 7">Cofactor biosynthesis; molybdopterin biosynthesis.</text>
</comment>
<proteinExistence type="inferred from homology"/>
<dbReference type="CDD" id="cd00887">
    <property type="entry name" value="MoeA"/>
    <property type="match status" value="1"/>
</dbReference>
<comment type="catalytic activity">
    <reaction evidence="6">
        <text>adenylyl-molybdopterin + molybdate = Mo-molybdopterin + AMP + H(+)</text>
        <dbReference type="Rhea" id="RHEA:35047"/>
        <dbReference type="ChEBI" id="CHEBI:15378"/>
        <dbReference type="ChEBI" id="CHEBI:36264"/>
        <dbReference type="ChEBI" id="CHEBI:62727"/>
        <dbReference type="ChEBI" id="CHEBI:71302"/>
        <dbReference type="ChEBI" id="CHEBI:456215"/>
        <dbReference type="EC" id="2.10.1.1"/>
    </reaction>
</comment>